<evidence type="ECO:0000313" key="2">
    <source>
        <dbReference type="Proteomes" id="UP000784294"/>
    </source>
</evidence>
<name>A0A448WLR5_9PLAT</name>
<dbReference type="Proteomes" id="UP000784294">
    <property type="component" value="Unassembled WGS sequence"/>
</dbReference>
<reference evidence="1" key="1">
    <citation type="submission" date="2018-11" db="EMBL/GenBank/DDBJ databases">
        <authorList>
            <consortium name="Pathogen Informatics"/>
        </authorList>
    </citation>
    <scope>NUCLEOTIDE SEQUENCE</scope>
</reference>
<dbReference type="EMBL" id="CAAALY010023055">
    <property type="protein sequence ID" value="VEL14994.1"/>
    <property type="molecule type" value="Genomic_DNA"/>
</dbReference>
<dbReference type="AlphaFoldDB" id="A0A448WLR5"/>
<proteinExistence type="predicted"/>
<keyword evidence="2" id="KW-1185">Reference proteome</keyword>
<accession>A0A448WLR5</accession>
<protein>
    <submittedName>
        <fullName evidence="1">Uncharacterized protein</fullName>
    </submittedName>
</protein>
<organism evidence="1 2">
    <name type="scientific">Protopolystoma xenopodis</name>
    <dbReference type="NCBI Taxonomy" id="117903"/>
    <lineage>
        <taxon>Eukaryota</taxon>
        <taxon>Metazoa</taxon>
        <taxon>Spiralia</taxon>
        <taxon>Lophotrochozoa</taxon>
        <taxon>Platyhelminthes</taxon>
        <taxon>Monogenea</taxon>
        <taxon>Polyopisthocotylea</taxon>
        <taxon>Polystomatidea</taxon>
        <taxon>Polystomatidae</taxon>
        <taxon>Protopolystoma</taxon>
    </lineage>
</organism>
<comment type="caution">
    <text evidence="1">The sequence shown here is derived from an EMBL/GenBank/DDBJ whole genome shotgun (WGS) entry which is preliminary data.</text>
</comment>
<evidence type="ECO:0000313" key="1">
    <source>
        <dbReference type="EMBL" id="VEL14994.1"/>
    </source>
</evidence>
<sequence>MPVRTGFFGIASLFPLSPRVYTRTPGDCGRSWKATGNTNGSRLHHLQDGRRGMLPCPERPYINWRKNLHVAVTRATRVMQQDWSAAVRRVGEAEADKAVGMWRQESGQSGCREQLSSIAAFRPIGRLACPSRARIGWELSRLTKVHHRCTHELPPGDEDDLVGMRNEVNFAAKAEMSSSLGRGIGKPVVGTGAPRGGQNGLLRKWQSSAMLNLRLLICPIAGVGALISYQAQE</sequence>
<gene>
    <name evidence="1" type="ORF">PXEA_LOCUS8434</name>
</gene>